<dbReference type="GO" id="GO:0042811">
    <property type="term" value="P:pheromone biosynthetic process"/>
    <property type="evidence" value="ECO:0007669"/>
    <property type="project" value="UniProtKB-ARBA"/>
</dbReference>
<dbReference type="GO" id="GO:0004161">
    <property type="term" value="F:dimethylallyltranstransferase activity"/>
    <property type="evidence" value="ECO:0007669"/>
    <property type="project" value="TreeGrafter"/>
</dbReference>
<dbReference type="KEGG" id="tpal:117650578"/>
<dbReference type="GeneID" id="117650578"/>
<dbReference type="OrthoDB" id="10257492at2759"/>
<dbReference type="Gene3D" id="1.10.600.10">
    <property type="entry name" value="Farnesyl Diphosphate Synthase"/>
    <property type="match status" value="1"/>
</dbReference>
<evidence type="ECO:0000256" key="5">
    <source>
        <dbReference type="ARBA" id="ARBA00033740"/>
    </source>
</evidence>
<dbReference type="Pfam" id="PF00348">
    <property type="entry name" value="polyprenyl_synt"/>
    <property type="match status" value="1"/>
</dbReference>
<dbReference type="GO" id="GO:0045337">
    <property type="term" value="P:farnesyl diphosphate biosynthetic process"/>
    <property type="evidence" value="ECO:0007669"/>
    <property type="project" value="TreeGrafter"/>
</dbReference>
<comment type="similarity">
    <text evidence="7">Belongs to the FPP/GGPP synthase family.</text>
</comment>
<dbReference type="InterPro" id="IPR008949">
    <property type="entry name" value="Isoprenoid_synthase_dom_sf"/>
</dbReference>
<accession>A0A6P8ZZ18</accession>
<dbReference type="SFLD" id="SFLDS00005">
    <property type="entry name" value="Isoprenoid_Synthase_Type_I"/>
    <property type="match status" value="1"/>
</dbReference>
<evidence type="ECO:0000256" key="1">
    <source>
        <dbReference type="ARBA" id="ARBA00001946"/>
    </source>
</evidence>
<dbReference type="InParanoid" id="A0A6P8ZZ18"/>
<organism evidence="9">
    <name type="scientific">Thrips palmi</name>
    <name type="common">Melon thrips</name>
    <dbReference type="NCBI Taxonomy" id="161013"/>
    <lineage>
        <taxon>Eukaryota</taxon>
        <taxon>Metazoa</taxon>
        <taxon>Ecdysozoa</taxon>
        <taxon>Arthropoda</taxon>
        <taxon>Hexapoda</taxon>
        <taxon>Insecta</taxon>
        <taxon>Pterygota</taxon>
        <taxon>Neoptera</taxon>
        <taxon>Paraneoptera</taxon>
        <taxon>Thysanoptera</taxon>
        <taxon>Terebrantia</taxon>
        <taxon>Thripoidea</taxon>
        <taxon>Thripidae</taxon>
        <taxon>Thrips</taxon>
    </lineage>
</organism>
<keyword evidence="4" id="KW-0460">Magnesium</keyword>
<evidence type="ECO:0000313" key="8">
    <source>
        <dbReference type="Proteomes" id="UP000515158"/>
    </source>
</evidence>
<evidence type="ECO:0000256" key="6">
    <source>
        <dbReference type="ARBA" id="ARBA00034546"/>
    </source>
</evidence>
<dbReference type="GO" id="GO:0004337">
    <property type="term" value="F:(2E,6E)-farnesyl diphosphate synthase activity"/>
    <property type="evidence" value="ECO:0007669"/>
    <property type="project" value="TreeGrafter"/>
</dbReference>
<evidence type="ECO:0000313" key="9">
    <source>
        <dbReference type="RefSeq" id="XP_034249996.1"/>
    </source>
</evidence>
<dbReference type="AlphaFoldDB" id="A0A6P8ZZ18"/>
<evidence type="ECO:0000256" key="4">
    <source>
        <dbReference type="ARBA" id="ARBA00022842"/>
    </source>
</evidence>
<dbReference type="InterPro" id="IPR039702">
    <property type="entry name" value="FPS1-like"/>
</dbReference>
<keyword evidence="8" id="KW-1185">Reference proteome</keyword>
<dbReference type="InterPro" id="IPR033749">
    <property type="entry name" value="Polyprenyl_synt_CS"/>
</dbReference>
<protein>
    <recommendedName>
        <fullName evidence="6">Farnesyl pyrophosphate synthase</fullName>
    </recommendedName>
</protein>
<dbReference type="PANTHER" id="PTHR11525:SF0">
    <property type="entry name" value="FARNESYL PYROPHOSPHATE SYNTHASE"/>
    <property type="match status" value="1"/>
</dbReference>
<keyword evidence="3" id="KW-0479">Metal-binding</keyword>
<evidence type="ECO:0000256" key="2">
    <source>
        <dbReference type="ARBA" id="ARBA00022679"/>
    </source>
</evidence>
<reference evidence="9" key="1">
    <citation type="submission" date="2025-08" db="UniProtKB">
        <authorList>
            <consortium name="RefSeq"/>
        </authorList>
    </citation>
    <scope>IDENTIFICATION</scope>
    <source>
        <tissue evidence="9">Total insect</tissue>
    </source>
</reference>
<comment type="cofactor">
    <cofactor evidence="1">
        <name>Mg(2+)</name>
        <dbReference type="ChEBI" id="CHEBI:18420"/>
    </cofactor>
</comment>
<comment type="pathway">
    <text evidence="5">Pheromone biosynthesis.</text>
</comment>
<evidence type="ECO:0000256" key="7">
    <source>
        <dbReference type="RuleBase" id="RU004466"/>
    </source>
</evidence>
<sequence length="373" mass="42457">MLRLFTAAAAATGSRTMTISPCSRLAPSAVRREQIETVRRMNDYFPEVVAQMKRLGDACQLVGETTWLEKMLYYTVPGGKMTRAIIAYNGIVLLGGKDTPGIKEKAMNIAWSLEMLQAAIIAADDISDATNTRRGRDAWHTIAGRDAVFDVMLVENCAYCLLGLHCEGEPYVRTLRHYTEIMFQISMGQNQDNHCRDSEGLAKTNEFTMEKYVPICQHKSGGYSFYLPMATALNVSGIFDKAAHDAALDLSKDLGLLYQVQDDYLDIYGVLKKMGKVRSDIRNGKCTWLIIEALNRANDEQRRRLKENYGYDDEKKIANVMEVFAEMKMKEVFLRWEKSMMDAIEKKIHKYSDVVRPELFIHALEAIKYHVNR</sequence>
<name>A0A6P8ZZ18_THRPL</name>
<proteinExistence type="inferred from homology"/>
<dbReference type="InterPro" id="IPR000092">
    <property type="entry name" value="Polyprenyl_synt"/>
</dbReference>
<dbReference type="SUPFAM" id="SSF48576">
    <property type="entry name" value="Terpenoid synthases"/>
    <property type="match status" value="1"/>
</dbReference>
<dbReference type="PROSITE" id="PS00444">
    <property type="entry name" value="POLYPRENYL_SYNTHASE_2"/>
    <property type="match status" value="1"/>
</dbReference>
<dbReference type="Proteomes" id="UP000515158">
    <property type="component" value="Unplaced"/>
</dbReference>
<dbReference type="GO" id="GO:0046872">
    <property type="term" value="F:metal ion binding"/>
    <property type="evidence" value="ECO:0007669"/>
    <property type="project" value="UniProtKB-KW"/>
</dbReference>
<evidence type="ECO:0000256" key="3">
    <source>
        <dbReference type="ARBA" id="ARBA00022723"/>
    </source>
</evidence>
<keyword evidence="2 7" id="KW-0808">Transferase</keyword>
<dbReference type="RefSeq" id="XP_034249996.1">
    <property type="nucleotide sequence ID" value="XM_034394105.1"/>
</dbReference>
<gene>
    <name evidence="9" type="primary">LOC117650578</name>
</gene>
<dbReference type="PANTHER" id="PTHR11525">
    <property type="entry name" value="FARNESYL-PYROPHOSPHATE SYNTHETASE"/>
    <property type="match status" value="1"/>
</dbReference>
<dbReference type="GO" id="GO:0005737">
    <property type="term" value="C:cytoplasm"/>
    <property type="evidence" value="ECO:0007669"/>
    <property type="project" value="TreeGrafter"/>
</dbReference>